<dbReference type="SUPFAM" id="SSF55874">
    <property type="entry name" value="ATPase domain of HSP90 chaperone/DNA topoisomerase II/histidine kinase"/>
    <property type="match status" value="1"/>
</dbReference>
<evidence type="ECO:0000256" key="8">
    <source>
        <dbReference type="SAM" id="MobiDB-lite"/>
    </source>
</evidence>
<dbReference type="InterPro" id="IPR011622">
    <property type="entry name" value="7TMR_DISM_rcpt_extracell_dom2"/>
</dbReference>
<keyword evidence="6 11" id="KW-0418">Kinase</keyword>
<evidence type="ECO:0000313" key="12">
    <source>
        <dbReference type="Proteomes" id="UP000770785"/>
    </source>
</evidence>
<feature type="transmembrane region" description="Helical" evidence="9">
    <location>
        <begin position="343"/>
        <end position="363"/>
    </location>
</feature>
<dbReference type="InterPro" id="IPR011623">
    <property type="entry name" value="7TMR_DISM_rcpt_extracell_dom1"/>
</dbReference>
<dbReference type="Pfam" id="PF07695">
    <property type="entry name" value="7TMR-DISM_7TM"/>
    <property type="match status" value="1"/>
</dbReference>
<dbReference type="SMART" id="SM00387">
    <property type="entry name" value="HATPase_c"/>
    <property type="match status" value="1"/>
</dbReference>
<keyword evidence="4" id="KW-0808">Transferase</keyword>
<dbReference type="GO" id="GO:0016301">
    <property type="term" value="F:kinase activity"/>
    <property type="evidence" value="ECO:0007669"/>
    <property type="project" value="UniProtKB-KW"/>
</dbReference>
<dbReference type="Pfam" id="PF07696">
    <property type="entry name" value="7TMR-DISMED2"/>
    <property type="match status" value="1"/>
</dbReference>
<dbReference type="InterPro" id="IPR036890">
    <property type="entry name" value="HATPase_C_sf"/>
</dbReference>
<evidence type="ECO:0000256" key="6">
    <source>
        <dbReference type="ARBA" id="ARBA00022777"/>
    </source>
</evidence>
<protein>
    <recommendedName>
        <fullName evidence="2">histidine kinase</fullName>
        <ecNumber evidence="2">2.7.13.3</ecNumber>
    </recommendedName>
</protein>
<evidence type="ECO:0000256" key="5">
    <source>
        <dbReference type="ARBA" id="ARBA00022741"/>
    </source>
</evidence>
<keyword evidence="3" id="KW-0597">Phosphoprotein</keyword>
<accession>A0ABX0XFH5</accession>
<feature type="region of interest" description="Disordered" evidence="8">
    <location>
        <begin position="679"/>
        <end position="702"/>
    </location>
</feature>
<dbReference type="Gene3D" id="3.30.565.10">
    <property type="entry name" value="Histidine kinase-like ATPase, C-terminal domain"/>
    <property type="match status" value="1"/>
</dbReference>
<feature type="transmembrane region" description="Helical" evidence="9">
    <location>
        <begin position="240"/>
        <end position="257"/>
    </location>
</feature>
<dbReference type="Gene3D" id="3.30.450.20">
    <property type="entry name" value="PAS domain"/>
    <property type="match status" value="1"/>
</dbReference>
<organism evidence="11 12">
    <name type="scientific">Neolewinella antarctica</name>
    <dbReference type="NCBI Taxonomy" id="442734"/>
    <lineage>
        <taxon>Bacteria</taxon>
        <taxon>Pseudomonadati</taxon>
        <taxon>Bacteroidota</taxon>
        <taxon>Saprospiria</taxon>
        <taxon>Saprospirales</taxon>
        <taxon>Lewinellaceae</taxon>
        <taxon>Neolewinella</taxon>
    </lineage>
</organism>
<feature type="transmembrane region" description="Helical" evidence="9">
    <location>
        <begin position="311"/>
        <end position="331"/>
    </location>
</feature>
<evidence type="ECO:0000256" key="2">
    <source>
        <dbReference type="ARBA" id="ARBA00012438"/>
    </source>
</evidence>
<dbReference type="EC" id="2.7.13.3" evidence="2"/>
<keyword evidence="9" id="KW-1133">Transmembrane helix</keyword>
<reference evidence="11 12" key="1">
    <citation type="submission" date="2020-03" db="EMBL/GenBank/DDBJ databases">
        <title>Genomic Encyclopedia of Type Strains, Phase IV (KMG-IV): sequencing the most valuable type-strain genomes for metagenomic binning, comparative biology and taxonomic classification.</title>
        <authorList>
            <person name="Goeker M."/>
        </authorList>
    </citation>
    <scope>NUCLEOTIDE SEQUENCE [LARGE SCALE GENOMIC DNA]</scope>
    <source>
        <strain evidence="11 12">DSM 105096</strain>
    </source>
</reference>
<evidence type="ECO:0000313" key="11">
    <source>
        <dbReference type="EMBL" id="NJC28073.1"/>
    </source>
</evidence>
<sequence>MTTANYFTDNYHRYRAFLLLLLFVAGCQTPSGPNPQDANARGGICELENFSWNYRLVNHVEILPDTAGRLTFADVGQPSLPTGFRPYRDFTEPLATHLWYWGKIQVVNQVPQAAEHLEWVLYFATDWTSLEVFSRDHKGNWRAERAGAFLPSNQKRFSPTAWGSLIRLNLPPGEMTTVYFRGKSERKANPPSCHIYLQTTDRFYGRMGYARVTNAVFIGFLGMMLLYNLIVYFFGRNRSYVYYSGYLLMMVIYAIQSNDDLTDLFGSYLFAAAPQNYGYFKSAIFVGLMSYLAFIRSFTNINVLLPGWGRYFRLLTWLGLPLLIFHLWVSYNSNFSFVLEDRISTPYIILTFVSCIALLYPLYRTEDRKGYFVIAGIAVISIGALISALSRVAFPPFSIFYLKLGVVAEVLIFSLGLAYEQKKQIQAKERADFALRESVLLREKDALEADRLREDNRKNALLAERNQENELLLKEIHHRVKNNLEVVSSLLELQSVGLTDEGARNAMLAGRSRVSTMGILHQKLYQGDNLGTVGMREYLTDLTKNLGHTFGVNGQITFRIDVPEELRLDIDTAVPLGLIANELITNSIKYAFSSAAALDGGGVPVALGAGTVDVEMSRVGERWLLAVGDNGSGKMVETVGGTGFGTRLVGMLVQQLEGELREVNDGGLRTEVSFRVGRVDASGNETHAPENQTPPLGKPGGF</sequence>
<dbReference type="EMBL" id="JAATJH010000008">
    <property type="protein sequence ID" value="NJC28073.1"/>
    <property type="molecule type" value="Genomic_DNA"/>
</dbReference>
<evidence type="ECO:0000256" key="7">
    <source>
        <dbReference type="ARBA" id="ARBA00022840"/>
    </source>
</evidence>
<comment type="catalytic activity">
    <reaction evidence="1">
        <text>ATP + protein L-histidine = ADP + protein N-phospho-L-histidine.</text>
        <dbReference type="EC" id="2.7.13.3"/>
    </reaction>
</comment>
<proteinExistence type="predicted"/>
<comment type="caution">
    <text evidence="11">The sequence shown here is derived from an EMBL/GenBank/DDBJ whole genome shotgun (WGS) entry which is preliminary data.</text>
</comment>
<dbReference type="PANTHER" id="PTHR41523:SF8">
    <property type="entry name" value="ETHYLENE RESPONSE SENSOR PROTEIN"/>
    <property type="match status" value="1"/>
</dbReference>
<keyword evidence="9" id="KW-0472">Membrane</keyword>
<feature type="compositionally biased region" description="Polar residues" evidence="8">
    <location>
        <begin position="683"/>
        <end position="694"/>
    </location>
</feature>
<feature type="transmembrane region" description="Helical" evidence="9">
    <location>
        <begin position="277"/>
        <end position="299"/>
    </location>
</feature>
<gene>
    <name evidence="11" type="ORF">GGR27_003592</name>
</gene>
<dbReference type="Gene3D" id="2.60.40.2380">
    <property type="match status" value="1"/>
</dbReference>
<feature type="domain" description="Histidine kinase/HSP90-like ATPase" evidence="10">
    <location>
        <begin position="571"/>
        <end position="680"/>
    </location>
</feature>
<feature type="transmembrane region" description="Helical" evidence="9">
    <location>
        <begin position="400"/>
        <end position="419"/>
    </location>
</feature>
<evidence type="ECO:0000256" key="3">
    <source>
        <dbReference type="ARBA" id="ARBA00022553"/>
    </source>
</evidence>
<dbReference type="RefSeq" id="WP_168039754.1">
    <property type="nucleotide sequence ID" value="NZ_JAATJH010000008.1"/>
</dbReference>
<dbReference type="InterPro" id="IPR003594">
    <property type="entry name" value="HATPase_dom"/>
</dbReference>
<dbReference type="Proteomes" id="UP000770785">
    <property type="component" value="Unassembled WGS sequence"/>
</dbReference>
<name>A0ABX0XFH5_9BACT</name>
<dbReference type="PANTHER" id="PTHR41523">
    <property type="entry name" value="TWO-COMPONENT SYSTEM SENSOR PROTEIN"/>
    <property type="match status" value="1"/>
</dbReference>
<evidence type="ECO:0000256" key="1">
    <source>
        <dbReference type="ARBA" id="ARBA00000085"/>
    </source>
</evidence>
<keyword evidence="9" id="KW-0812">Transmembrane</keyword>
<dbReference type="InterPro" id="IPR011495">
    <property type="entry name" value="Sig_transdc_His_kin_sub2_dim/P"/>
</dbReference>
<keyword evidence="5" id="KW-0547">Nucleotide-binding</keyword>
<dbReference type="Pfam" id="PF07568">
    <property type="entry name" value="HisKA_2"/>
    <property type="match status" value="1"/>
</dbReference>
<keyword evidence="7" id="KW-0067">ATP-binding</keyword>
<feature type="transmembrane region" description="Helical" evidence="9">
    <location>
        <begin position="370"/>
        <end position="394"/>
    </location>
</feature>
<feature type="transmembrane region" description="Helical" evidence="9">
    <location>
        <begin position="215"/>
        <end position="233"/>
    </location>
</feature>
<evidence type="ECO:0000259" key="10">
    <source>
        <dbReference type="SMART" id="SM00387"/>
    </source>
</evidence>
<evidence type="ECO:0000256" key="9">
    <source>
        <dbReference type="SAM" id="Phobius"/>
    </source>
</evidence>
<keyword evidence="12" id="KW-1185">Reference proteome</keyword>
<evidence type="ECO:0000256" key="4">
    <source>
        <dbReference type="ARBA" id="ARBA00022679"/>
    </source>
</evidence>